<protein>
    <submittedName>
        <fullName evidence="1">Uncharacterized protein</fullName>
    </submittedName>
</protein>
<gene>
    <name evidence="1" type="ORF">L1987_81719</name>
</gene>
<reference evidence="2" key="1">
    <citation type="journal article" date="2022" name="Mol. Ecol. Resour.">
        <title>The genomes of chicory, endive, great burdock and yacon provide insights into Asteraceae palaeo-polyploidization history and plant inulin production.</title>
        <authorList>
            <person name="Fan W."/>
            <person name="Wang S."/>
            <person name="Wang H."/>
            <person name="Wang A."/>
            <person name="Jiang F."/>
            <person name="Liu H."/>
            <person name="Zhao H."/>
            <person name="Xu D."/>
            <person name="Zhang Y."/>
        </authorList>
    </citation>
    <scope>NUCLEOTIDE SEQUENCE [LARGE SCALE GENOMIC DNA]</scope>
    <source>
        <strain evidence="2">cv. Yunnan</strain>
    </source>
</reference>
<sequence length="562" mass="61878">MAKVATRGPMMPPSKPLLFPGSIEGGSSSGSSNGVKRKTLSELRGEQLKRKNVVEIMDESLAPELASIRNANVVTSETIKPISLKNPRYIDTRVDELFPSRKNSLRLKMQSGKENVKESITADHTDCLKNSFPVKLAADKQPQSSGPNNTHASTSTTQSHITNKKCSISTFRSVVELSTGGEKSSCFSLDMDEAFKGLAARPPPNISISPTESVDGKTNSTSANFCSEFNLSGHKIPLDFTLKTSMRVVTSSSVNWFHRLMSHHIFNGSTAQISNTKALYSWVYPQSSLPPSVISALTLSSKGEGQTDFLTKRQLAWETSFRSLYLMLRKNICNLFYVCTGQFVAMFTNSSTSSASKTSCNAYVSQSTRSLRSLLKEQDISFTMPLCHSKVEQVTTEDLFELSEIEKHNLGKTRRTVSLTDVDNTPESLLVFSDINVHGLYDFLLNYRFLLSSLNILDVPLLYSPVPFENAAISAPEVKCKEVKRIDHISALTTNQPNHGLVSTAHYSIEIKDAYLPPWLTSSVFDTLRSNGDNSFEASFVVEPMSSGLNVGLDMIVQSISL</sequence>
<dbReference type="Proteomes" id="UP001056120">
    <property type="component" value="Linkage Group LG27"/>
</dbReference>
<reference evidence="1 2" key="2">
    <citation type="journal article" date="2022" name="Mol. Ecol. Resour.">
        <title>The genomes of chicory, endive, great burdock and yacon provide insights into Asteraceae paleo-polyploidization history and plant inulin production.</title>
        <authorList>
            <person name="Fan W."/>
            <person name="Wang S."/>
            <person name="Wang H."/>
            <person name="Wang A."/>
            <person name="Jiang F."/>
            <person name="Liu H."/>
            <person name="Zhao H."/>
            <person name="Xu D."/>
            <person name="Zhang Y."/>
        </authorList>
    </citation>
    <scope>NUCLEOTIDE SEQUENCE [LARGE SCALE GENOMIC DNA]</scope>
    <source>
        <strain evidence="2">cv. Yunnan</strain>
        <tissue evidence="1">Leaves</tissue>
    </source>
</reference>
<keyword evidence="2" id="KW-1185">Reference proteome</keyword>
<dbReference type="EMBL" id="CM042044">
    <property type="protein sequence ID" value="KAI3688013.1"/>
    <property type="molecule type" value="Genomic_DNA"/>
</dbReference>
<proteinExistence type="predicted"/>
<evidence type="ECO:0000313" key="1">
    <source>
        <dbReference type="EMBL" id="KAI3688013.1"/>
    </source>
</evidence>
<name>A0ACB8YRV3_9ASTR</name>
<accession>A0ACB8YRV3</accession>
<evidence type="ECO:0000313" key="2">
    <source>
        <dbReference type="Proteomes" id="UP001056120"/>
    </source>
</evidence>
<comment type="caution">
    <text evidence="1">The sequence shown here is derived from an EMBL/GenBank/DDBJ whole genome shotgun (WGS) entry which is preliminary data.</text>
</comment>
<organism evidence="1 2">
    <name type="scientific">Smallanthus sonchifolius</name>
    <dbReference type="NCBI Taxonomy" id="185202"/>
    <lineage>
        <taxon>Eukaryota</taxon>
        <taxon>Viridiplantae</taxon>
        <taxon>Streptophyta</taxon>
        <taxon>Embryophyta</taxon>
        <taxon>Tracheophyta</taxon>
        <taxon>Spermatophyta</taxon>
        <taxon>Magnoliopsida</taxon>
        <taxon>eudicotyledons</taxon>
        <taxon>Gunneridae</taxon>
        <taxon>Pentapetalae</taxon>
        <taxon>asterids</taxon>
        <taxon>campanulids</taxon>
        <taxon>Asterales</taxon>
        <taxon>Asteraceae</taxon>
        <taxon>Asteroideae</taxon>
        <taxon>Heliantheae alliance</taxon>
        <taxon>Millerieae</taxon>
        <taxon>Smallanthus</taxon>
    </lineage>
</organism>